<dbReference type="EMBL" id="CP024634">
    <property type="protein sequence ID" value="AYQ57353.1"/>
    <property type="molecule type" value="Genomic_DNA"/>
</dbReference>
<keyword evidence="7" id="KW-1185">Reference proteome</keyword>
<dbReference type="Proteomes" id="UP000278334">
    <property type="component" value="Chromosome"/>
</dbReference>
<evidence type="ECO:0000313" key="5">
    <source>
        <dbReference type="Proteomes" id="UP000182798"/>
    </source>
</evidence>
<dbReference type="OrthoDB" id="1150802at2"/>
<organism evidence="4 5">
    <name type="scientific">Bathymodiolus thermophilus thioautotrophic gill symbiont</name>
    <dbReference type="NCBI Taxonomy" id="2360"/>
    <lineage>
        <taxon>Bacteria</taxon>
        <taxon>Pseudomonadati</taxon>
        <taxon>Pseudomonadota</taxon>
        <taxon>Gammaproteobacteria</taxon>
        <taxon>sulfur-oxidizing symbionts</taxon>
    </lineage>
</organism>
<dbReference type="Proteomes" id="UP000182798">
    <property type="component" value="Unassembled WGS sequence"/>
</dbReference>
<reference evidence="2 6" key="3">
    <citation type="submission" date="2017-11" db="EMBL/GenBank/DDBJ databases">
        <title>Genome sequence of the bacterial symbiont EPR9N from a vent mussel Bathymodiolus thermophilus.</title>
        <authorList>
            <person name="Won Y.-J."/>
        </authorList>
    </citation>
    <scope>NUCLEOTIDE SEQUENCE [LARGE SCALE GENOMIC DNA]</scope>
    <source>
        <strain evidence="2 6">EPR9N</strain>
    </source>
</reference>
<dbReference type="KEGG" id="bthg:MS2017_1674"/>
<evidence type="ECO:0000313" key="4">
    <source>
        <dbReference type="EMBL" id="OIR24980.1"/>
    </source>
</evidence>
<dbReference type="AlphaFoldDB" id="A0A1J5TXN6"/>
<sequence length="148" mass="16602">MKRKILFFVLFGLLTSTQVLSQTKNHDNRYHLGLNAEEKVVFLREMRQMLVSIQQIMLGIGIGDKTMVIKAAHYSGNRMARATPQTIKDKTPVSFEKIGGPTHMMFEELAINAAEADEGDADDMKDLAELTGRLMQNCLACHEAFTVN</sequence>
<feature type="chain" id="PRO_5044561949" description="Cytochrome C" evidence="1">
    <location>
        <begin position="22"/>
        <end position="148"/>
    </location>
</feature>
<dbReference type="RefSeq" id="WP_071563964.1">
    <property type="nucleotide sequence ID" value="NZ_CAESAQ020000078.1"/>
</dbReference>
<name>A0A1J5TXN6_9GAMM</name>
<evidence type="ECO:0000313" key="2">
    <source>
        <dbReference type="EMBL" id="AYQ57353.1"/>
    </source>
</evidence>
<keyword evidence="1" id="KW-0732">Signal</keyword>
<dbReference type="Proteomes" id="UP000643672">
    <property type="component" value="Unassembled WGS sequence"/>
</dbReference>
<reference evidence="4" key="2">
    <citation type="journal article" date="2017" name="Stand. Genomic Sci.">
        <title>Genome sequence of the sulfur-oxidizing Bathymodiolus thermophilus gill endosymbiont.</title>
        <authorList>
            <person name="Ponnudurai R."/>
            <person name="Sayavedra L."/>
            <person name="Kleiner M."/>
            <person name="Heiden S.E."/>
            <person name="Thurmer A."/>
            <person name="Felbeck H."/>
            <person name="Schluter R."/>
            <person name="Sievert S.M."/>
            <person name="Daniel R."/>
            <person name="Schweder T."/>
            <person name="Markert S."/>
        </authorList>
    </citation>
    <scope>NUCLEOTIDE SEQUENCE</scope>
    <source>
        <strain evidence="4">BAT/CrabSpa'14</strain>
    </source>
</reference>
<protein>
    <recommendedName>
        <fullName evidence="8">Cytochrome C</fullName>
    </recommendedName>
</protein>
<feature type="signal peptide" evidence="1">
    <location>
        <begin position="1"/>
        <end position="21"/>
    </location>
</feature>
<evidence type="ECO:0000313" key="6">
    <source>
        <dbReference type="Proteomes" id="UP000278334"/>
    </source>
</evidence>
<proteinExistence type="predicted"/>
<dbReference type="EMBL" id="MIQH01000446">
    <property type="protein sequence ID" value="OIR24980.1"/>
    <property type="molecule type" value="Genomic_DNA"/>
</dbReference>
<evidence type="ECO:0000256" key="1">
    <source>
        <dbReference type="SAM" id="SignalP"/>
    </source>
</evidence>
<evidence type="ECO:0008006" key="8">
    <source>
        <dbReference type="Google" id="ProtNLM"/>
    </source>
</evidence>
<reference evidence="5" key="1">
    <citation type="submission" date="2016-09" db="EMBL/GenBank/DDBJ databases">
        <title>Genome Sequence of Bathymodiolus thermophilus sulfur-oxidizing gill endosymbiont.</title>
        <authorList>
            <person name="Ponnudurai R."/>
            <person name="Kleiner M."/>
            <person name="Sayavedra L."/>
            <person name="Thuermer A."/>
            <person name="Felbeck H."/>
            <person name="Schlueter R."/>
            <person name="Schweder T."/>
            <person name="Markert S."/>
        </authorList>
    </citation>
    <scope>NUCLEOTIDE SEQUENCE [LARGE SCALE GENOMIC DNA]</scope>
    <source>
        <strain evidence="5">BAT/CrabSpa'14</strain>
    </source>
</reference>
<evidence type="ECO:0000313" key="7">
    <source>
        <dbReference type="Proteomes" id="UP000643672"/>
    </source>
</evidence>
<evidence type="ECO:0000313" key="3">
    <source>
        <dbReference type="EMBL" id="CAB5504462.1"/>
    </source>
</evidence>
<dbReference type="EMBL" id="CAESAQ020000078">
    <property type="protein sequence ID" value="CAB5504462.1"/>
    <property type="molecule type" value="Genomic_DNA"/>
</dbReference>
<reference evidence="3 7" key="4">
    <citation type="submission" date="2020-05" db="EMBL/GenBank/DDBJ databases">
        <authorList>
            <person name="Petersen J."/>
            <person name="Sayavedra L."/>
        </authorList>
    </citation>
    <scope>NUCLEOTIDE SEQUENCE [LARGE SCALE GENOMIC DNA]</scope>
    <source>
        <strain evidence="3">B thermophilus SOXS</strain>
    </source>
</reference>
<accession>A0A1J5TXN6</accession>
<gene>
    <name evidence="4" type="ORF">BGC33_05130</name>
    <name evidence="2" type="ORF">MS2017_1674</name>
    <name evidence="3" type="ORF">THERMOS_1963</name>
</gene>